<protein>
    <submittedName>
        <fullName evidence="1">Uncharacterized protein</fullName>
    </submittedName>
</protein>
<comment type="caution">
    <text evidence="1">The sequence shown here is derived from an EMBL/GenBank/DDBJ whole genome shotgun (WGS) entry which is preliminary data.</text>
</comment>
<proteinExistence type="predicted"/>
<sequence length="124" mass="14545">MDRDRFLETCREVLNSITRILETNRSLEVINSSLTRLDALARNVNRMTTSYPEFTPTRQFQGSDCKRRNSLPMSEILCGQIHLFRVHKIIIFNSGVFGSNYFKIMFCLRKIASLEMTTILHYDF</sequence>
<dbReference type="EMBL" id="JAIWYP010000003">
    <property type="protein sequence ID" value="KAH3848434.1"/>
    <property type="molecule type" value="Genomic_DNA"/>
</dbReference>
<accession>A0A9D4KZE6</accession>
<evidence type="ECO:0000313" key="2">
    <source>
        <dbReference type="Proteomes" id="UP000828390"/>
    </source>
</evidence>
<evidence type="ECO:0000313" key="1">
    <source>
        <dbReference type="EMBL" id="KAH3848434.1"/>
    </source>
</evidence>
<reference evidence="1" key="2">
    <citation type="submission" date="2020-11" db="EMBL/GenBank/DDBJ databases">
        <authorList>
            <person name="McCartney M.A."/>
            <person name="Auch B."/>
            <person name="Kono T."/>
            <person name="Mallez S."/>
            <person name="Becker A."/>
            <person name="Gohl D.M."/>
            <person name="Silverstein K.A.T."/>
            <person name="Koren S."/>
            <person name="Bechman K.B."/>
            <person name="Herman A."/>
            <person name="Abrahante J.E."/>
            <person name="Garbe J."/>
        </authorList>
    </citation>
    <scope>NUCLEOTIDE SEQUENCE</scope>
    <source>
        <strain evidence="1">Duluth1</strain>
        <tissue evidence="1">Whole animal</tissue>
    </source>
</reference>
<keyword evidence="2" id="KW-1185">Reference proteome</keyword>
<organism evidence="1 2">
    <name type="scientific">Dreissena polymorpha</name>
    <name type="common">Zebra mussel</name>
    <name type="synonym">Mytilus polymorpha</name>
    <dbReference type="NCBI Taxonomy" id="45954"/>
    <lineage>
        <taxon>Eukaryota</taxon>
        <taxon>Metazoa</taxon>
        <taxon>Spiralia</taxon>
        <taxon>Lophotrochozoa</taxon>
        <taxon>Mollusca</taxon>
        <taxon>Bivalvia</taxon>
        <taxon>Autobranchia</taxon>
        <taxon>Heteroconchia</taxon>
        <taxon>Euheterodonta</taxon>
        <taxon>Imparidentia</taxon>
        <taxon>Neoheterodontei</taxon>
        <taxon>Myida</taxon>
        <taxon>Dreissenoidea</taxon>
        <taxon>Dreissenidae</taxon>
        <taxon>Dreissena</taxon>
    </lineage>
</organism>
<dbReference type="AlphaFoldDB" id="A0A9D4KZE6"/>
<name>A0A9D4KZE6_DREPO</name>
<reference evidence="1" key="1">
    <citation type="journal article" date="2019" name="bioRxiv">
        <title>The Genome of the Zebra Mussel, Dreissena polymorpha: A Resource for Invasive Species Research.</title>
        <authorList>
            <person name="McCartney M.A."/>
            <person name="Auch B."/>
            <person name="Kono T."/>
            <person name="Mallez S."/>
            <person name="Zhang Y."/>
            <person name="Obille A."/>
            <person name="Becker A."/>
            <person name="Abrahante J.E."/>
            <person name="Garbe J."/>
            <person name="Badalamenti J.P."/>
            <person name="Herman A."/>
            <person name="Mangelson H."/>
            <person name="Liachko I."/>
            <person name="Sullivan S."/>
            <person name="Sone E.D."/>
            <person name="Koren S."/>
            <person name="Silverstein K.A.T."/>
            <person name="Beckman K.B."/>
            <person name="Gohl D.M."/>
        </authorList>
    </citation>
    <scope>NUCLEOTIDE SEQUENCE</scope>
    <source>
        <strain evidence="1">Duluth1</strain>
        <tissue evidence="1">Whole animal</tissue>
    </source>
</reference>
<gene>
    <name evidence="1" type="ORF">DPMN_090797</name>
</gene>
<dbReference type="Proteomes" id="UP000828390">
    <property type="component" value="Unassembled WGS sequence"/>
</dbReference>